<dbReference type="EMBL" id="BAABME010001005">
    <property type="protein sequence ID" value="GAA0146925.1"/>
    <property type="molecule type" value="Genomic_DNA"/>
</dbReference>
<name>A0AAV3P5Q4_LITER</name>
<reference evidence="1 2" key="1">
    <citation type="submission" date="2024-01" db="EMBL/GenBank/DDBJ databases">
        <title>The complete chloroplast genome sequence of Lithospermum erythrorhizon: insights into the phylogenetic relationship among Boraginaceae species and the maternal lineages of purple gromwells.</title>
        <authorList>
            <person name="Okada T."/>
            <person name="Watanabe K."/>
        </authorList>
    </citation>
    <scope>NUCLEOTIDE SEQUENCE [LARGE SCALE GENOMIC DNA]</scope>
</reference>
<keyword evidence="2" id="KW-1185">Reference proteome</keyword>
<dbReference type="Proteomes" id="UP001454036">
    <property type="component" value="Unassembled WGS sequence"/>
</dbReference>
<protein>
    <submittedName>
        <fullName evidence="1">Uncharacterized protein</fullName>
    </submittedName>
</protein>
<accession>A0AAV3P5Q4</accession>
<proteinExistence type="predicted"/>
<dbReference type="AlphaFoldDB" id="A0AAV3P5Q4"/>
<gene>
    <name evidence="1" type="ORF">LIER_06753</name>
</gene>
<organism evidence="1 2">
    <name type="scientific">Lithospermum erythrorhizon</name>
    <name type="common">Purple gromwell</name>
    <name type="synonym">Lithospermum officinale var. erythrorhizon</name>
    <dbReference type="NCBI Taxonomy" id="34254"/>
    <lineage>
        <taxon>Eukaryota</taxon>
        <taxon>Viridiplantae</taxon>
        <taxon>Streptophyta</taxon>
        <taxon>Embryophyta</taxon>
        <taxon>Tracheophyta</taxon>
        <taxon>Spermatophyta</taxon>
        <taxon>Magnoliopsida</taxon>
        <taxon>eudicotyledons</taxon>
        <taxon>Gunneridae</taxon>
        <taxon>Pentapetalae</taxon>
        <taxon>asterids</taxon>
        <taxon>lamiids</taxon>
        <taxon>Boraginales</taxon>
        <taxon>Boraginaceae</taxon>
        <taxon>Boraginoideae</taxon>
        <taxon>Lithospermeae</taxon>
        <taxon>Lithospermum</taxon>
    </lineage>
</organism>
<evidence type="ECO:0000313" key="2">
    <source>
        <dbReference type="Proteomes" id="UP001454036"/>
    </source>
</evidence>
<sequence length="124" mass="14261">MGSPQPDLPEANQPQLLIADRRPIFDEGKQAFPAPHIITLLEDVLKSLPILPTKETHILNVQNRISHTCDQVHYQRNQLNWKPNCEHDILQKNPIQRLAMLFQIILDTTLHNEIERNCAMNSGD</sequence>
<comment type="caution">
    <text evidence="1">The sequence shown here is derived from an EMBL/GenBank/DDBJ whole genome shotgun (WGS) entry which is preliminary data.</text>
</comment>
<evidence type="ECO:0000313" key="1">
    <source>
        <dbReference type="EMBL" id="GAA0146925.1"/>
    </source>
</evidence>